<evidence type="ECO:0000313" key="2">
    <source>
        <dbReference type="EMBL" id="KAL3764451.1"/>
    </source>
</evidence>
<name>A0ABD3MR78_9STRA</name>
<feature type="compositionally biased region" description="Polar residues" evidence="1">
    <location>
        <begin position="85"/>
        <end position="103"/>
    </location>
</feature>
<feature type="region of interest" description="Disordered" evidence="1">
    <location>
        <begin position="85"/>
        <end position="109"/>
    </location>
</feature>
<reference evidence="2 3" key="1">
    <citation type="submission" date="2024-10" db="EMBL/GenBank/DDBJ databases">
        <title>Updated reference genomes for cyclostephanoid diatoms.</title>
        <authorList>
            <person name="Roberts W.R."/>
            <person name="Alverson A.J."/>
        </authorList>
    </citation>
    <scope>NUCLEOTIDE SEQUENCE [LARGE SCALE GENOMIC DNA]</scope>
    <source>
        <strain evidence="2 3">AJA232-27</strain>
    </source>
</reference>
<feature type="region of interest" description="Disordered" evidence="1">
    <location>
        <begin position="1"/>
        <end position="44"/>
    </location>
</feature>
<organism evidence="2 3">
    <name type="scientific">Discostella pseudostelligera</name>
    <dbReference type="NCBI Taxonomy" id="259834"/>
    <lineage>
        <taxon>Eukaryota</taxon>
        <taxon>Sar</taxon>
        <taxon>Stramenopiles</taxon>
        <taxon>Ochrophyta</taxon>
        <taxon>Bacillariophyta</taxon>
        <taxon>Coscinodiscophyceae</taxon>
        <taxon>Thalassiosirophycidae</taxon>
        <taxon>Stephanodiscales</taxon>
        <taxon>Stephanodiscaceae</taxon>
        <taxon>Discostella</taxon>
    </lineage>
</organism>
<dbReference type="AlphaFoldDB" id="A0ABD3MR78"/>
<gene>
    <name evidence="2" type="ORF">ACHAWU_004957</name>
</gene>
<accession>A0ABD3MR78</accession>
<dbReference type="EMBL" id="JALLBG020000105">
    <property type="protein sequence ID" value="KAL3764451.1"/>
    <property type="molecule type" value="Genomic_DNA"/>
</dbReference>
<sequence length="109" mass="12127">MQYDIHMSSRGGGTATADEGDIIIPVDVDRSPKPKHRKPPVTAGKIGNWHRFVTRKLTLQFDSVESSFSEFHFDLMENLTAIPSKTVATSDNPSEGTRQSISVPSEKRR</sequence>
<proteinExistence type="predicted"/>
<protein>
    <submittedName>
        <fullName evidence="2">Uncharacterized protein</fullName>
    </submittedName>
</protein>
<comment type="caution">
    <text evidence="2">The sequence shown here is derived from an EMBL/GenBank/DDBJ whole genome shotgun (WGS) entry which is preliminary data.</text>
</comment>
<dbReference type="Proteomes" id="UP001530293">
    <property type="component" value="Unassembled WGS sequence"/>
</dbReference>
<evidence type="ECO:0000256" key="1">
    <source>
        <dbReference type="SAM" id="MobiDB-lite"/>
    </source>
</evidence>
<keyword evidence="3" id="KW-1185">Reference proteome</keyword>
<evidence type="ECO:0000313" key="3">
    <source>
        <dbReference type="Proteomes" id="UP001530293"/>
    </source>
</evidence>